<dbReference type="SUPFAM" id="SSF161098">
    <property type="entry name" value="MetI-like"/>
    <property type="match status" value="1"/>
</dbReference>
<dbReference type="Gene3D" id="1.10.3720.10">
    <property type="entry name" value="MetI-like"/>
    <property type="match status" value="1"/>
</dbReference>
<keyword evidence="2" id="KW-0813">Transport</keyword>
<evidence type="ECO:0000256" key="2">
    <source>
        <dbReference type="ARBA" id="ARBA00022448"/>
    </source>
</evidence>
<evidence type="ECO:0000256" key="7">
    <source>
        <dbReference type="ARBA" id="ARBA00023136"/>
    </source>
</evidence>
<accession>A0A6J4VVQ2</accession>
<evidence type="ECO:0000256" key="3">
    <source>
        <dbReference type="ARBA" id="ARBA00022475"/>
    </source>
</evidence>
<evidence type="ECO:0000313" key="10">
    <source>
        <dbReference type="EMBL" id="CAA9589497.1"/>
    </source>
</evidence>
<dbReference type="AlphaFoldDB" id="A0A6J4VVQ2"/>
<evidence type="ECO:0000256" key="6">
    <source>
        <dbReference type="ARBA" id="ARBA00022989"/>
    </source>
</evidence>
<evidence type="ECO:0000256" key="8">
    <source>
        <dbReference type="SAM" id="Phobius"/>
    </source>
</evidence>
<feature type="transmembrane region" description="Helical" evidence="8">
    <location>
        <begin position="64"/>
        <end position="82"/>
    </location>
</feature>
<feature type="transmembrane region" description="Helical" evidence="8">
    <location>
        <begin position="118"/>
        <end position="143"/>
    </location>
</feature>
<keyword evidence="5 8" id="KW-0812">Transmembrane</keyword>
<keyword evidence="6 8" id="KW-1133">Transmembrane helix</keyword>
<comment type="subcellular location">
    <subcellularLocation>
        <location evidence="1">Cell inner membrane</location>
        <topology evidence="1">Multi-pass membrane protein</topology>
    </subcellularLocation>
</comment>
<dbReference type="InterPro" id="IPR035906">
    <property type="entry name" value="MetI-like_sf"/>
</dbReference>
<reference evidence="10" key="1">
    <citation type="submission" date="2020-02" db="EMBL/GenBank/DDBJ databases">
        <authorList>
            <person name="Meier V. D."/>
        </authorList>
    </citation>
    <scope>NUCLEOTIDE SEQUENCE</scope>
    <source>
        <strain evidence="10">AVDCRST_MAG88</strain>
    </source>
</reference>
<keyword evidence="4" id="KW-0997">Cell inner membrane</keyword>
<feature type="non-terminal residue" evidence="10">
    <location>
        <position position="144"/>
    </location>
</feature>
<dbReference type="EMBL" id="CADCWM010001183">
    <property type="protein sequence ID" value="CAA9589497.1"/>
    <property type="molecule type" value="Genomic_DNA"/>
</dbReference>
<feature type="transmembrane region" description="Helical" evidence="8">
    <location>
        <begin position="94"/>
        <end position="112"/>
    </location>
</feature>
<gene>
    <name evidence="10" type="ORF">AVDCRST_MAG88-4589</name>
</gene>
<proteinExistence type="predicted"/>
<evidence type="ECO:0000256" key="5">
    <source>
        <dbReference type="ARBA" id="ARBA00022692"/>
    </source>
</evidence>
<dbReference type="GO" id="GO:0005886">
    <property type="term" value="C:plasma membrane"/>
    <property type="evidence" value="ECO:0007669"/>
    <property type="project" value="UniProtKB-SubCell"/>
</dbReference>
<dbReference type="PANTHER" id="PTHR43357">
    <property type="entry name" value="INNER MEMBRANE ABC TRANSPORTER PERMEASE PROTEIN YDCV"/>
    <property type="match status" value="1"/>
</dbReference>
<protein>
    <recommendedName>
        <fullName evidence="9">ABC transmembrane type-1 domain-containing protein</fullName>
    </recommendedName>
</protein>
<dbReference type="PROSITE" id="PS50928">
    <property type="entry name" value="ABC_TM1"/>
    <property type="match status" value="1"/>
</dbReference>
<dbReference type="GO" id="GO:0055085">
    <property type="term" value="P:transmembrane transport"/>
    <property type="evidence" value="ECO:0007669"/>
    <property type="project" value="InterPro"/>
</dbReference>
<keyword evidence="3" id="KW-1003">Cell membrane</keyword>
<dbReference type="PANTHER" id="PTHR43357:SF4">
    <property type="entry name" value="INNER MEMBRANE ABC TRANSPORTER PERMEASE PROTEIN YDCV"/>
    <property type="match status" value="1"/>
</dbReference>
<feature type="domain" description="ABC transmembrane type-1" evidence="9">
    <location>
        <begin position="60"/>
        <end position="144"/>
    </location>
</feature>
<sequence>MADRLSGRAAGAAAFLVAAPLLVLVVRAFADEWRAPALLPQQFGLRGVQIAFSGSSAEAFGNSLLVATVTAMLALLLAWPAARVLGERRLRHPAPVFLLLAAPLLVPSYAVGTGLTEWFIRLGLDGTLPALVAGHLTFVLPYVV</sequence>
<dbReference type="InterPro" id="IPR000515">
    <property type="entry name" value="MetI-like"/>
</dbReference>
<evidence type="ECO:0000256" key="4">
    <source>
        <dbReference type="ARBA" id="ARBA00022519"/>
    </source>
</evidence>
<evidence type="ECO:0000256" key="1">
    <source>
        <dbReference type="ARBA" id="ARBA00004429"/>
    </source>
</evidence>
<organism evidence="10">
    <name type="scientific">uncultured Thermomicrobiales bacterium</name>
    <dbReference type="NCBI Taxonomy" id="1645740"/>
    <lineage>
        <taxon>Bacteria</taxon>
        <taxon>Pseudomonadati</taxon>
        <taxon>Thermomicrobiota</taxon>
        <taxon>Thermomicrobia</taxon>
        <taxon>Thermomicrobiales</taxon>
        <taxon>environmental samples</taxon>
    </lineage>
</organism>
<name>A0A6J4VVQ2_9BACT</name>
<keyword evidence="7 8" id="KW-0472">Membrane</keyword>
<evidence type="ECO:0000259" key="9">
    <source>
        <dbReference type="PROSITE" id="PS50928"/>
    </source>
</evidence>